<evidence type="ECO:0000313" key="1">
    <source>
        <dbReference type="EMBL" id="SDS50199.1"/>
    </source>
</evidence>
<dbReference type="STRING" id="684552.SAMN04489719_2468"/>
<dbReference type="AlphaFoldDB" id="A0A1H1SS25"/>
<dbReference type="EMBL" id="LT629734">
    <property type="protein sequence ID" value="SDS50199.1"/>
    <property type="molecule type" value="Genomic_DNA"/>
</dbReference>
<organism evidence="1 2">
    <name type="scientific">Agrococcus carbonis</name>
    <dbReference type="NCBI Taxonomy" id="684552"/>
    <lineage>
        <taxon>Bacteria</taxon>
        <taxon>Bacillati</taxon>
        <taxon>Actinomycetota</taxon>
        <taxon>Actinomycetes</taxon>
        <taxon>Micrococcales</taxon>
        <taxon>Microbacteriaceae</taxon>
        <taxon>Agrococcus</taxon>
    </lineage>
</organism>
<keyword evidence="2" id="KW-1185">Reference proteome</keyword>
<dbReference type="InterPro" id="IPR018561">
    <property type="entry name" value="AosR"/>
</dbReference>
<protein>
    <submittedName>
        <fullName evidence="1">Uncharacterized protein</fullName>
    </submittedName>
</protein>
<evidence type="ECO:0000313" key="2">
    <source>
        <dbReference type="Proteomes" id="UP000199649"/>
    </source>
</evidence>
<sequence>MKAWRRDGDGARCALLTSEADMLATLGRQVLELHRAVIDGRAVLDDPVMQRLYPNAYAGEEDAAEFRRLASADIAADRIRTMTRMVLDLETALPAEGDDADDAELPIAVDAEGADAWLRALGEVRLVLHVRTGQDRSELAPGVTEEDLEQLRGVVTWLGFAQGTLLEALDDV</sequence>
<dbReference type="RefSeq" id="WP_092667271.1">
    <property type="nucleotide sequence ID" value="NZ_LT629734.1"/>
</dbReference>
<accession>A0A1H1SS25</accession>
<dbReference type="Proteomes" id="UP000199649">
    <property type="component" value="Chromosome I"/>
</dbReference>
<reference evidence="2" key="1">
    <citation type="submission" date="2016-10" db="EMBL/GenBank/DDBJ databases">
        <authorList>
            <person name="Varghese N."/>
            <person name="Submissions S."/>
        </authorList>
    </citation>
    <scope>NUCLEOTIDE SEQUENCE [LARGE SCALE GENOMIC DNA]</scope>
    <source>
        <strain evidence="2">DSM 22965</strain>
    </source>
</reference>
<dbReference type="OrthoDB" id="3268479at2"/>
<name>A0A1H1SS25_9MICO</name>
<dbReference type="Pfam" id="PF09438">
    <property type="entry name" value="DUF2017"/>
    <property type="match status" value="1"/>
</dbReference>
<gene>
    <name evidence="1" type="ORF">SAMN04489719_2468</name>
</gene>
<proteinExistence type="predicted"/>